<dbReference type="GO" id="GO:0035556">
    <property type="term" value="P:intracellular signal transduction"/>
    <property type="evidence" value="ECO:0007669"/>
    <property type="project" value="InterPro"/>
</dbReference>
<sequence>MGGVTLSEEYKKEGIQWKNIEFIDNTDCLALFSKKGNGLFALIDEECNNDTLLSKFNHHHAKGNVYYEAPQKKELAFTVVHYAGKVKYQIKYQLAAVHIYPNFSIDI</sequence>
<dbReference type="Proteomes" id="UP000828390">
    <property type="component" value="Unassembled WGS sequence"/>
</dbReference>
<dbReference type="Gene3D" id="1.20.58.530">
    <property type="match status" value="1"/>
</dbReference>
<dbReference type="GO" id="GO:0005737">
    <property type="term" value="C:cytoplasm"/>
    <property type="evidence" value="ECO:0007669"/>
    <property type="project" value="UniProtKB-SubCell"/>
</dbReference>
<dbReference type="GO" id="GO:0005524">
    <property type="term" value="F:ATP binding"/>
    <property type="evidence" value="ECO:0007669"/>
    <property type="project" value="InterPro"/>
</dbReference>
<dbReference type="GO" id="GO:0000146">
    <property type="term" value="F:microfilament motor activity"/>
    <property type="evidence" value="ECO:0007669"/>
    <property type="project" value="InterPro"/>
</dbReference>
<name>A0A9D4K7T8_DREPO</name>
<dbReference type="InterPro" id="IPR027417">
    <property type="entry name" value="P-loop_NTPase"/>
</dbReference>
<dbReference type="PANTHER" id="PTHR46184:SF5">
    <property type="entry name" value="UNCONVENTIONAL MYOSIN-IXA-LIKE"/>
    <property type="match status" value="1"/>
</dbReference>
<dbReference type="GO" id="GO:0051015">
    <property type="term" value="F:actin filament binding"/>
    <property type="evidence" value="ECO:0007669"/>
    <property type="project" value="TreeGrafter"/>
</dbReference>
<dbReference type="AlphaFoldDB" id="A0A9D4K7T8"/>
<keyword evidence="2" id="KW-0963">Cytoplasm</keyword>
<dbReference type="InterPro" id="IPR001609">
    <property type="entry name" value="Myosin_head_motor_dom-like"/>
</dbReference>
<proteinExistence type="inferred from homology"/>
<keyword evidence="3" id="KW-0009">Actin-binding</keyword>
<evidence type="ECO:0000256" key="1">
    <source>
        <dbReference type="ARBA" id="ARBA00004496"/>
    </source>
</evidence>
<gene>
    <name evidence="5" type="ORF">DPMN_107936</name>
</gene>
<evidence type="ECO:0000256" key="3">
    <source>
        <dbReference type="PROSITE-ProRule" id="PRU00782"/>
    </source>
</evidence>
<keyword evidence="3" id="KW-0518">Myosin</keyword>
<dbReference type="GO" id="GO:0005096">
    <property type="term" value="F:GTPase activator activity"/>
    <property type="evidence" value="ECO:0007669"/>
    <property type="project" value="InterPro"/>
</dbReference>
<comment type="caution">
    <text evidence="5">The sequence shown here is derived from an EMBL/GenBank/DDBJ whole genome shotgun (WGS) entry which is preliminary data.</text>
</comment>
<evidence type="ECO:0000313" key="6">
    <source>
        <dbReference type="Proteomes" id="UP000828390"/>
    </source>
</evidence>
<comment type="caution">
    <text evidence="3">Lacks conserved residue(s) required for the propagation of feature annotation.</text>
</comment>
<comment type="subcellular location">
    <subcellularLocation>
        <location evidence="1">Cytoplasm</location>
    </subcellularLocation>
</comment>
<dbReference type="EMBL" id="JAIWYP010000004">
    <property type="protein sequence ID" value="KAH3834606.1"/>
    <property type="molecule type" value="Genomic_DNA"/>
</dbReference>
<reference evidence="5" key="1">
    <citation type="journal article" date="2019" name="bioRxiv">
        <title>The Genome of the Zebra Mussel, Dreissena polymorpha: A Resource for Invasive Species Research.</title>
        <authorList>
            <person name="McCartney M.A."/>
            <person name="Auch B."/>
            <person name="Kono T."/>
            <person name="Mallez S."/>
            <person name="Zhang Y."/>
            <person name="Obille A."/>
            <person name="Becker A."/>
            <person name="Abrahante J.E."/>
            <person name="Garbe J."/>
            <person name="Badalamenti J.P."/>
            <person name="Herman A."/>
            <person name="Mangelson H."/>
            <person name="Liachko I."/>
            <person name="Sullivan S."/>
            <person name="Sone E.D."/>
            <person name="Koren S."/>
            <person name="Silverstein K.A.T."/>
            <person name="Beckman K.B."/>
            <person name="Gohl D.M."/>
        </authorList>
    </citation>
    <scope>NUCLEOTIDE SEQUENCE</scope>
    <source>
        <strain evidence="5">Duluth1</strain>
        <tissue evidence="5">Whole animal</tissue>
    </source>
</reference>
<protein>
    <recommendedName>
        <fullName evidence="4">Myosin motor domain-containing protein</fullName>
    </recommendedName>
</protein>
<accession>A0A9D4K7T8</accession>
<evidence type="ECO:0000259" key="4">
    <source>
        <dbReference type="PROSITE" id="PS51456"/>
    </source>
</evidence>
<dbReference type="PANTHER" id="PTHR46184">
    <property type="entry name" value="UNCONVENTIONAL MYOSIN-IXB-LIKE PROTEIN"/>
    <property type="match status" value="1"/>
</dbReference>
<dbReference type="PROSITE" id="PS51456">
    <property type="entry name" value="MYOSIN_MOTOR"/>
    <property type="match status" value="1"/>
</dbReference>
<reference evidence="5" key="2">
    <citation type="submission" date="2020-11" db="EMBL/GenBank/DDBJ databases">
        <authorList>
            <person name="McCartney M.A."/>
            <person name="Auch B."/>
            <person name="Kono T."/>
            <person name="Mallez S."/>
            <person name="Becker A."/>
            <person name="Gohl D.M."/>
            <person name="Silverstein K.A.T."/>
            <person name="Koren S."/>
            <person name="Bechman K.B."/>
            <person name="Herman A."/>
            <person name="Abrahante J.E."/>
            <person name="Garbe J."/>
        </authorList>
    </citation>
    <scope>NUCLEOTIDE SEQUENCE</scope>
    <source>
        <strain evidence="5">Duluth1</strain>
        <tissue evidence="5">Whole animal</tissue>
    </source>
</reference>
<dbReference type="SUPFAM" id="SSF52540">
    <property type="entry name" value="P-loop containing nucleoside triphosphate hydrolases"/>
    <property type="match status" value="1"/>
</dbReference>
<organism evidence="5 6">
    <name type="scientific">Dreissena polymorpha</name>
    <name type="common">Zebra mussel</name>
    <name type="synonym">Mytilus polymorpha</name>
    <dbReference type="NCBI Taxonomy" id="45954"/>
    <lineage>
        <taxon>Eukaryota</taxon>
        <taxon>Metazoa</taxon>
        <taxon>Spiralia</taxon>
        <taxon>Lophotrochozoa</taxon>
        <taxon>Mollusca</taxon>
        <taxon>Bivalvia</taxon>
        <taxon>Autobranchia</taxon>
        <taxon>Heteroconchia</taxon>
        <taxon>Euheterodonta</taxon>
        <taxon>Imparidentia</taxon>
        <taxon>Neoheterodontei</taxon>
        <taxon>Myida</taxon>
        <taxon>Dreissenoidea</taxon>
        <taxon>Dreissenidae</taxon>
        <taxon>Dreissena</taxon>
    </lineage>
</organism>
<dbReference type="GO" id="GO:0005884">
    <property type="term" value="C:actin filament"/>
    <property type="evidence" value="ECO:0007669"/>
    <property type="project" value="TreeGrafter"/>
</dbReference>
<feature type="domain" description="Myosin motor" evidence="4">
    <location>
        <begin position="1"/>
        <end position="107"/>
    </location>
</feature>
<dbReference type="GO" id="GO:0016459">
    <property type="term" value="C:myosin complex"/>
    <property type="evidence" value="ECO:0007669"/>
    <property type="project" value="UniProtKB-KW"/>
</dbReference>
<dbReference type="InterPro" id="IPR046987">
    <property type="entry name" value="Myo9"/>
</dbReference>
<keyword evidence="6" id="KW-1185">Reference proteome</keyword>
<keyword evidence="3" id="KW-0505">Motor protein</keyword>
<comment type="similarity">
    <text evidence="3">Belongs to the TRAFAC class myosin-kinesin ATPase superfamily. Myosin family.</text>
</comment>
<evidence type="ECO:0000313" key="5">
    <source>
        <dbReference type="EMBL" id="KAH3834606.1"/>
    </source>
</evidence>
<dbReference type="Pfam" id="PF00063">
    <property type="entry name" value="Myosin_head"/>
    <property type="match status" value="1"/>
</dbReference>
<evidence type="ECO:0000256" key="2">
    <source>
        <dbReference type="ARBA" id="ARBA00022490"/>
    </source>
</evidence>